<reference evidence="8 9" key="1">
    <citation type="journal article" date="2015" name="Nat. Commun.">
        <title>Outbred genome sequencing and CRISPR/Cas9 gene editing in butterflies.</title>
        <authorList>
            <person name="Li X."/>
            <person name="Fan D."/>
            <person name="Zhang W."/>
            <person name="Liu G."/>
            <person name="Zhang L."/>
            <person name="Zhao L."/>
            <person name="Fang X."/>
            <person name="Chen L."/>
            <person name="Dong Y."/>
            <person name="Chen Y."/>
            <person name="Ding Y."/>
            <person name="Zhao R."/>
            <person name="Feng M."/>
            <person name="Zhu Y."/>
            <person name="Feng Y."/>
            <person name="Jiang X."/>
            <person name="Zhu D."/>
            <person name="Xiang H."/>
            <person name="Feng X."/>
            <person name="Li S."/>
            <person name="Wang J."/>
            <person name="Zhang G."/>
            <person name="Kronforst M.R."/>
            <person name="Wang W."/>
        </authorList>
    </citation>
    <scope>NUCLEOTIDE SEQUENCE [LARGE SCALE GENOMIC DNA]</scope>
    <source>
        <strain evidence="8">Ya'a_city_454_Px</strain>
        <tissue evidence="8">Whole body</tissue>
    </source>
</reference>
<dbReference type="PANTHER" id="PTHR19282">
    <property type="entry name" value="TETRASPANIN"/>
    <property type="match status" value="1"/>
</dbReference>
<dbReference type="InterPro" id="IPR000301">
    <property type="entry name" value="Tetraspanin_animals"/>
</dbReference>
<dbReference type="Gene3D" id="1.10.1450.10">
    <property type="entry name" value="Tetraspanin"/>
    <property type="match status" value="1"/>
</dbReference>
<dbReference type="PRINTS" id="PR00259">
    <property type="entry name" value="TMFOUR"/>
</dbReference>
<evidence type="ECO:0000256" key="1">
    <source>
        <dbReference type="ARBA" id="ARBA00004141"/>
    </source>
</evidence>
<protein>
    <recommendedName>
        <fullName evidence="7">Tetraspanin</fullName>
    </recommendedName>
</protein>
<dbReference type="Pfam" id="PF00335">
    <property type="entry name" value="Tetraspanin"/>
    <property type="match status" value="1"/>
</dbReference>
<dbReference type="GO" id="GO:0005886">
    <property type="term" value="C:plasma membrane"/>
    <property type="evidence" value="ECO:0007669"/>
    <property type="project" value="TreeGrafter"/>
</dbReference>
<evidence type="ECO:0000256" key="7">
    <source>
        <dbReference type="RuleBase" id="RU361218"/>
    </source>
</evidence>
<dbReference type="PANTHER" id="PTHR19282:SF544">
    <property type="entry name" value="TETRASPANIN"/>
    <property type="match status" value="1"/>
</dbReference>
<keyword evidence="6" id="KW-1015">Disulfide bond</keyword>
<dbReference type="Proteomes" id="UP000053268">
    <property type="component" value="Unassembled WGS sequence"/>
</dbReference>
<organism evidence="8 9">
    <name type="scientific">Papilio xuthus</name>
    <name type="common">Asian swallowtail butterfly</name>
    <dbReference type="NCBI Taxonomy" id="66420"/>
    <lineage>
        <taxon>Eukaryota</taxon>
        <taxon>Metazoa</taxon>
        <taxon>Ecdysozoa</taxon>
        <taxon>Arthropoda</taxon>
        <taxon>Hexapoda</taxon>
        <taxon>Insecta</taxon>
        <taxon>Pterygota</taxon>
        <taxon>Neoptera</taxon>
        <taxon>Endopterygota</taxon>
        <taxon>Lepidoptera</taxon>
        <taxon>Glossata</taxon>
        <taxon>Ditrysia</taxon>
        <taxon>Papilionoidea</taxon>
        <taxon>Papilionidae</taxon>
        <taxon>Papilioninae</taxon>
        <taxon>Papilio</taxon>
    </lineage>
</organism>
<dbReference type="InterPro" id="IPR008952">
    <property type="entry name" value="Tetraspanin_EC2_sf"/>
</dbReference>
<evidence type="ECO:0000256" key="2">
    <source>
        <dbReference type="ARBA" id="ARBA00006840"/>
    </source>
</evidence>
<keyword evidence="3 7" id="KW-0812">Transmembrane</keyword>
<feature type="transmembrane region" description="Helical" evidence="7">
    <location>
        <begin position="78"/>
        <end position="100"/>
    </location>
</feature>
<dbReference type="AlphaFoldDB" id="A0A194Q457"/>
<keyword evidence="5 7" id="KW-0472">Membrane</keyword>
<keyword evidence="4 7" id="KW-1133">Transmembrane helix</keyword>
<gene>
    <name evidence="8" type="ORF">RR46_02916</name>
</gene>
<dbReference type="SUPFAM" id="SSF48652">
    <property type="entry name" value="Tetraspanin"/>
    <property type="match status" value="1"/>
</dbReference>
<accession>A0A194Q457</accession>
<dbReference type="InterPro" id="IPR018499">
    <property type="entry name" value="Tetraspanin/Peripherin"/>
</dbReference>
<evidence type="ECO:0000256" key="6">
    <source>
        <dbReference type="PIRSR" id="PIRSR002419-1"/>
    </source>
</evidence>
<dbReference type="CDD" id="cd03127">
    <property type="entry name" value="tetraspanin_LEL"/>
    <property type="match status" value="1"/>
</dbReference>
<sequence>MSYGTETWPLTAGNMRRLKVTERTMERAISVIVAIIGGGLCPAVGVSWLIGTTVFAIVDIKVLKKYGEDQGHETLSGNILIIIVCLLLFFVAIFGCIGTAKENVKILCLYVGFLMLFMVVELLVAVYVAVQRYGLEFRVSESMRNQFFRNFTNEELDQHKKIWDDLQITYECCGLNGPEDYQAIRQEISLSCCPRAFRAKTNYAQHQLYKTCLESKTYFNVGCEDEILHEIRAEEDWLIGVTVISSWFQAAEVLAAMWLSHVTKQDAQFKQQTLRN</sequence>
<keyword evidence="9" id="KW-1185">Reference proteome</keyword>
<feature type="disulfide bond" evidence="6">
    <location>
        <begin position="173"/>
        <end position="192"/>
    </location>
</feature>
<evidence type="ECO:0000313" key="9">
    <source>
        <dbReference type="Proteomes" id="UP000053268"/>
    </source>
</evidence>
<evidence type="ECO:0000256" key="3">
    <source>
        <dbReference type="ARBA" id="ARBA00022692"/>
    </source>
</evidence>
<feature type="transmembrane region" description="Helical" evidence="7">
    <location>
        <begin position="28"/>
        <end position="58"/>
    </location>
</feature>
<evidence type="ECO:0000256" key="4">
    <source>
        <dbReference type="ARBA" id="ARBA00022989"/>
    </source>
</evidence>
<name>A0A194Q457_PAPXU</name>
<dbReference type="STRING" id="66420.A0A194Q457"/>
<evidence type="ECO:0000256" key="5">
    <source>
        <dbReference type="ARBA" id="ARBA00023136"/>
    </source>
</evidence>
<comment type="similarity">
    <text evidence="2 7">Belongs to the tetraspanin (TM4SF) family.</text>
</comment>
<feature type="transmembrane region" description="Helical" evidence="7">
    <location>
        <begin position="107"/>
        <end position="130"/>
    </location>
</feature>
<dbReference type="EMBL" id="KQ459472">
    <property type="protein sequence ID" value="KPJ00129.1"/>
    <property type="molecule type" value="Genomic_DNA"/>
</dbReference>
<comment type="subcellular location">
    <subcellularLocation>
        <location evidence="1 7">Membrane</location>
        <topology evidence="1 7">Multi-pass membrane protein</topology>
    </subcellularLocation>
</comment>
<evidence type="ECO:0000313" key="8">
    <source>
        <dbReference type="EMBL" id="KPJ00129.1"/>
    </source>
</evidence>
<comment type="caution">
    <text evidence="7">Lacks conserved residue(s) required for the propagation of feature annotation.</text>
</comment>
<proteinExistence type="inferred from homology"/>
<dbReference type="PIRSF" id="PIRSF002419">
    <property type="entry name" value="Tetraspanin"/>
    <property type="match status" value="1"/>
</dbReference>